<accession>A0ABW5BNX4</accession>
<dbReference type="InterPro" id="IPR036388">
    <property type="entry name" value="WH-like_DNA-bd_sf"/>
</dbReference>
<dbReference type="SMART" id="SM00345">
    <property type="entry name" value="HTH_GNTR"/>
    <property type="match status" value="1"/>
</dbReference>
<keyword evidence="1" id="KW-0805">Transcription regulation</keyword>
<dbReference type="Pfam" id="PF07702">
    <property type="entry name" value="UTRA"/>
    <property type="match status" value="1"/>
</dbReference>
<keyword evidence="6" id="KW-1185">Reference proteome</keyword>
<dbReference type="PROSITE" id="PS50949">
    <property type="entry name" value="HTH_GNTR"/>
    <property type="match status" value="1"/>
</dbReference>
<name>A0ABW5BNX4_9PROT</name>
<dbReference type="InterPro" id="IPR036390">
    <property type="entry name" value="WH_DNA-bd_sf"/>
</dbReference>
<dbReference type="SUPFAM" id="SSF64288">
    <property type="entry name" value="Chorismate lyase-like"/>
    <property type="match status" value="1"/>
</dbReference>
<comment type="caution">
    <text evidence="5">The sequence shown here is derived from an EMBL/GenBank/DDBJ whole genome shotgun (WGS) entry which is preliminary data.</text>
</comment>
<proteinExistence type="predicted"/>
<dbReference type="RefSeq" id="WP_380252205.1">
    <property type="nucleotide sequence ID" value="NZ_JBHUII010000004.1"/>
</dbReference>
<dbReference type="InterPro" id="IPR028978">
    <property type="entry name" value="Chorismate_lyase_/UTRA_dom_sf"/>
</dbReference>
<reference evidence="6" key="1">
    <citation type="journal article" date="2019" name="Int. J. Syst. Evol. Microbiol.">
        <title>The Global Catalogue of Microorganisms (GCM) 10K type strain sequencing project: providing services to taxonomists for standard genome sequencing and annotation.</title>
        <authorList>
            <consortium name="The Broad Institute Genomics Platform"/>
            <consortium name="The Broad Institute Genome Sequencing Center for Infectious Disease"/>
            <person name="Wu L."/>
            <person name="Ma J."/>
        </authorList>
    </citation>
    <scope>NUCLEOTIDE SEQUENCE [LARGE SCALE GENOMIC DNA]</scope>
    <source>
        <strain evidence="6">CGMCC 4.7192</strain>
    </source>
</reference>
<dbReference type="Pfam" id="PF00392">
    <property type="entry name" value="GntR"/>
    <property type="match status" value="1"/>
</dbReference>
<sequence>MEWEKGEAIWKQIGRFLLQDITGGTYKPGEKLPTENEIAKRFQVNRHTVRSAIAALTEDNVLRVEQGRGTFVQETVLDYPLGNRTRFSQIVSGRHRLPDKHLVESKIEFANKQVLKRLMLSGKTKVIRLESVSEADGIALAYSVSYLPAVRFKGIEKIFTKTKSLTEALKQYGLEDYTRKNTRITAHMPDRRTSEFLRQSKNKPVLITESVDIDTNGLAIQFGITHFASERVQLFVENKNINF</sequence>
<evidence type="ECO:0000256" key="3">
    <source>
        <dbReference type="ARBA" id="ARBA00023163"/>
    </source>
</evidence>
<dbReference type="SMART" id="SM00866">
    <property type="entry name" value="UTRA"/>
    <property type="match status" value="1"/>
</dbReference>
<dbReference type="InterPro" id="IPR011663">
    <property type="entry name" value="UTRA"/>
</dbReference>
<dbReference type="NCBIfam" id="TIGR02325">
    <property type="entry name" value="C_P_lyase_phnF"/>
    <property type="match status" value="1"/>
</dbReference>
<dbReference type="PRINTS" id="PR00035">
    <property type="entry name" value="HTHGNTR"/>
</dbReference>
<dbReference type="EMBL" id="JBHUII010000004">
    <property type="protein sequence ID" value="MFD2206536.1"/>
    <property type="molecule type" value="Genomic_DNA"/>
</dbReference>
<evidence type="ECO:0000259" key="4">
    <source>
        <dbReference type="PROSITE" id="PS50949"/>
    </source>
</evidence>
<organism evidence="5 6">
    <name type="scientific">Kiloniella antarctica</name>
    <dbReference type="NCBI Taxonomy" id="1550907"/>
    <lineage>
        <taxon>Bacteria</taxon>
        <taxon>Pseudomonadati</taxon>
        <taxon>Pseudomonadota</taxon>
        <taxon>Alphaproteobacteria</taxon>
        <taxon>Rhodospirillales</taxon>
        <taxon>Kiloniellaceae</taxon>
        <taxon>Kiloniella</taxon>
    </lineage>
</organism>
<protein>
    <submittedName>
        <fullName evidence="5">Phosphonate metabolism transcriptional regulator PhnF</fullName>
    </submittedName>
</protein>
<evidence type="ECO:0000256" key="2">
    <source>
        <dbReference type="ARBA" id="ARBA00023125"/>
    </source>
</evidence>
<dbReference type="InterPro" id="IPR012702">
    <property type="entry name" value="CP_lyase_PhnF"/>
</dbReference>
<dbReference type="PANTHER" id="PTHR44846:SF1">
    <property type="entry name" value="MANNOSYL-D-GLYCERATE TRANSPORT_METABOLISM SYSTEM REPRESSOR MNGR-RELATED"/>
    <property type="match status" value="1"/>
</dbReference>
<feature type="domain" description="HTH gntR-type" evidence="4">
    <location>
        <begin position="7"/>
        <end position="75"/>
    </location>
</feature>
<keyword evidence="3" id="KW-0804">Transcription</keyword>
<evidence type="ECO:0000313" key="5">
    <source>
        <dbReference type="EMBL" id="MFD2206536.1"/>
    </source>
</evidence>
<dbReference type="Proteomes" id="UP001597294">
    <property type="component" value="Unassembled WGS sequence"/>
</dbReference>
<dbReference type="SUPFAM" id="SSF46785">
    <property type="entry name" value="Winged helix' DNA-binding domain"/>
    <property type="match status" value="1"/>
</dbReference>
<dbReference type="PANTHER" id="PTHR44846">
    <property type="entry name" value="MANNOSYL-D-GLYCERATE TRANSPORT/METABOLISM SYSTEM REPRESSOR MNGR-RELATED"/>
    <property type="match status" value="1"/>
</dbReference>
<evidence type="ECO:0000313" key="6">
    <source>
        <dbReference type="Proteomes" id="UP001597294"/>
    </source>
</evidence>
<dbReference type="Gene3D" id="3.40.1410.10">
    <property type="entry name" value="Chorismate lyase-like"/>
    <property type="match status" value="1"/>
</dbReference>
<dbReference type="InterPro" id="IPR050679">
    <property type="entry name" value="Bact_HTH_transcr_reg"/>
</dbReference>
<evidence type="ECO:0000256" key="1">
    <source>
        <dbReference type="ARBA" id="ARBA00023015"/>
    </source>
</evidence>
<dbReference type="Gene3D" id="1.10.10.10">
    <property type="entry name" value="Winged helix-like DNA-binding domain superfamily/Winged helix DNA-binding domain"/>
    <property type="match status" value="1"/>
</dbReference>
<keyword evidence="2" id="KW-0238">DNA-binding</keyword>
<dbReference type="CDD" id="cd07377">
    <property type="entry name" value="WHTH_GntR"/>
    <property type="match status" value="1"/>
</dbReference>
<dbReference type="InterPro" id="IPR000524">
    <property type="entry name" value="Tscrpt_reg_HTH_GntR"/>
</dbReference>
<gene>
    <name evidence="5" type="primary">phnF</name>
    <name evidence="5" type="ORF">ACFSKO_12960</name>
</gene>